<dbReference type="Proteomes" id="UP000184063">
    <property type="component" value="Unassembled WGS sequence"/>
</dbReference>
<reference evidence="2" key="1">
    <citation type="journal article" date="2017" name="Genome Biol.">
        <title>Comparative genomics reveals high biological diversity and specific adaptations in the industrially and medically important fungal genus Aspergillus.</title>
        <authorList>
            <person name="de Vries R.P."/>
            <person name="Riley R."/>
            <person name="Wiebenga A."/>
            <person name="Aguilar-Osorio G."/>
            <person name="Amillis S."/>
            <person name="Uchima C.A."/>
            <person name="Anderluh G."/>
            <person name="Asadollahi M."/>
            <person name="Askin M."/>
            <person name="Barry K."/>
            <person name="Battaglia E."/>
            <person name="Bayram O."/>
            <person name="Benocci T."/>
            <person name="Braus-Stromeyer S.A."/>
            <person name="Caldana C."/>
            <person name="Canovas D."/>
            <person name="Cerqueira G.C."/>
            <person name="Chen F."/>
            <person name="Chen W."/>
            <person name="Choi C."/>
            <person name="Clum A."/>
            <person name="Dos Santos R.A."/>
            <person name="Damasio A.R."/>
            <person name="Diallinas G."/>
            <person name="Emri T."/>
            <person name="Fekete E."/>
            <person name="Flipphi M."/>
            <person name="Freyberg S."/>
            <person name="Gallo A."/>
            <person name="Gournas C."/>
            <person name="Habgood R."/>
            <person name="Hainaut M."/>
            <person name="Harispe M.L."/>
            <person name="Henrissat B."/>
            <person name="Hilden K.S."/>
            <person name="Hope R."/>
            <person name="Hossain A."/>
            <person name="Karabika E."/>
            <person name="Karaffa L."/>
            <person name="Karanyi Z."/>
            <person name="Krasevec N."/>
            <person name="Kuo A."/>
            <person name="Kusch H."/>
            <person name="LaButti K."/>
            <person name="Lagendijk E.L."/>
            <person name="Lapidus A."/>
            <person name="Levasseur A."/>
            <person name="Lindquist E."/>
            <person name="Lipzen A."/>
            <person name="Logrieco A.F."/>
            <person name="MacCabe A."/>
            <person name="Maekelae M.R."/>
            <person name="Malavazi I."/>
            <person name="Melin P."/>
            <person name="Meyer V."/>
            <person name="Mielnichuk N."/>
            <person name="Miskei M."/>
            <person name="Molnar A.P."/>
            <person name="Mule G."/>
            <person name="Ngan C.Y."/>
            <person name="Orejas M."/>
            <person name="Orosz E."/>
            <person name="Ouedraogo J.P."/>
            <person name="Overkamp K.M."/>
            <person name="Park H.-S."/>
            <person name="Perrone G."/>
            <person name="Piumi F."/>
            <person name="Punt P.J."/>
            <person name="Ram A.F."/>
            <person name="Ramon A."/>
            <person name="Rauscher S."/>
            <person name="Record E."/>
            <person name="Riano-Pachon D.M."/>
            <person name="Robert V."/>
            <person name="Roehrig J."/>
            <person name="Ruller R."/>
            <person name="Salamov A."/>
            <person name="Salih N.S."/>
            <person name="Samson R.A."/>
            <person name="Sandor E."/>
            <person name="Sanguinetti M."/>
            <person name="Schuetze T."/>
            <person name="Sepcic K."/>
            <person name="Shelest E."/>
            <person name="Sherlock G."/>
            <person name="Sophianopoulou V."/>
            <person name="Squina F.M."/>
            <person name="Sun H."/>
            <person name="Susca A."/>
            <person name="Todd R.B."/>
            <person name="Tsang A."/>
            <person name="Unkles S.E."/>
            <person name="van de Wiele N."/>
            <person name="van Rossen-Uffink D."/>
            <person name="Oliveira J.V."/>
            <person name="Vesth T.C."/>
            <person name="Visser J."/>
            <person name="Yu J.-H."/>
            <person name="Zhou M."/>
            <person name="Andersen M.R."/>
            <person name="Archer D.B."/>
            <person name="Baker S.E."/>
            <person name="Benoit I."/>
            <person name="Brakhage A.A."/>
            <person name="Braus G.H."/>
            <person name="Fischer R."/>
            <person name="Frisvad J.C."/>
            <person name="Goldman G.H."/>
            <person name="Houbraken J."/>
            <person name="Oakley B."/>
            <person name="Pocsi I."/>
            <person name="Scazzocchio C."/>
            <person name="Seiboth B."/>
            <person name="vanKuyk P.A."/>
            <person name="Wortman J."/>
            <person name="Dyer P.S."/>
            <person name="Grigoriev I.V."/>
        </authorList>
    </citation>
    <scope>NUCLEOTIDE SEQUENCE [LARGE SCALE GENOMIC DNA]</scope>
    <source>
        <strain evidence="2">CBS 106.47</strain>
    </source>
</reference>
<sequence>MLDIHAFGISDDRHPIAQKNLRCAYITPNPKKAARLVNASSGHACFLPVACLLKRLLSARLHGGGLISIATFSKRIATVAATGADDDCTTMLALRDSQEPGSDSISRLSITMLVYSWLTLLYYSCCLFTHTPSFLPAGHRYYTEASLVY</sequence>
<dbReference type="AlphaFoldDB" id="A0A1M3TLF0"/>
<evidence type="ECO:0000313" key="1">
    <source>
        <dbReference type="EMBL" id="OJZ87492.1"/>
    </source>
</evidence>
<organism evidence="1 2">
    <name type="scientific">Aspergillus luchuensis (strain CBS 106.47)</name>
    <dbReference type="NCBI Taxonomy" id="1137211"/>
    <lineage>
        <taxon>Eukaryota</taxon>
        <taxon>Fungi</taxon>
        <taxon>Dikarya</taxon>
        <taxon>Ascomycota</taxon>
        <taxon>Pezizomycotina</taxon>
        <taxon>Eurotiomycetes</taxon>
        <taxon>Eurotiomycetidae</taxon>
        <taxon>Eurotiales</taxon>
        <taxon>Aspergillaceae</taxon>
        <taxon>Aspergillus</taxon>
        <taxon>Aspergillus subgen. Circumdati</taxon>
    </lineage>
</organism>
<dbReference type="EMBL" id="KV878240">
    <property type="protein sequence ID" value="OJZ87492.1"/>
    <property type="molecule type" value="Genomic_DNA"/>
</dbReference>
<accession>A0A1M3TLF0</accession>
<protein>
    <submittedName>
        <fullName evidence="1">Uncharacterized protein</fullName>
    </submittedName>
</protein>
<gene>
    <name evidence="1" type="ORF">ASPFODRAFT_573894</name>
</gene>
<name>A0A1M3TLF0_ASPLC</name>
<proteinExistence type="predicted"/>
<dbReference type="VEuPathDB" id="FungiDB:ASPFODRAFT_573894"/>
<evidence type="ECO:0000313" key="2">
    <source>
        <dbReference type="Proteomes" id="UP000184063"/>
    </source>
</evidence>